<evidence type="ECO:0000256" key="1">
    <source>
        <dbReference type="SAM" id="MobiDB-lite"/>
    </source>
</evidence>
<organism evidence="2">
    <name type="scientific">Pectinophora gossypiella</name>
    <name type="common">Cotton pink bollworm</name>
    <name type="synonym">Depressaria gossypiella</name>
    <dbReference type="NCBI Taxonomy" id="13191"/>
    <lineage>
        <taxon>Eukaryota</taxon>
        <taxon>Metazoa</taxon>
        <taxon>Ecdysozoa</taxon>
        <taxon>Arthropoda</taxon>
        <taxon>Hexapoda</taxon>
        <taxon>Insecta</taxon>
        <taxon>Pterygota</taxon>
        <taxon>Neoptera</taxon>
        <taxon>Endopterygota</taxon>
        <taxon>Lepidoptera</taxon>
        <taxon>Glossata</taxon>
        <taxon>Ditrysia</taxon>
        <taxon>Gelechioidea</taxon>
        <taxon>Gelechiidae</taxon>
        <taxon>Apatetrinae</taxon>
        <taxon>Pectinophora</taxon>
    </lineage>
</organism>
<evidence type="ECO:0008006" key="3">
    <source>
        <dbReference type="Google" id="ProtNLM"/>
    </source>
</evidence>
<feature type="region of interest" description="Disordered" evidence="1">
    <location>
        <begin position="50"/>
        <end position="100"/>
    </location>
</feature>
<dbReference type="AlphaFoldDB" id="A0A1E1WPV0"/>
<reference evidence="2" key="1">
    <citation type="submission" date="2015-09" db="EMBL/GenBank/DDBJ databases">
        <title>De novo assembly of Pectinophora gossypiella (Pink Bollworm) gut transcriptome.</title>
        <authorList>
            <person name="Tassone E.E."/>
        </authorList>
    </citation>
    <scope>NUCLEOTIDE SEQUENCE</scope>
</reference>
<feature type="non-terminal residue" evidence="2">
    <location>
        <position position="1"/>
    </location>
</feature>
<proteinExistence type="predicted"/>
<protein>
    <recommendedName>
        <fullName evidence="3">EGF-like domain-containing protein</fullName>
    </recommendedName>
</protein>
<dbReference type="EMBL" id="GDQN01002117">
    <property type="protein sequence ID" value="JAT88937.1"/>
    <property type="molecule type" value="Transcribed_RNA"/>
</dbReference>
<accession>A0A1E1WPV0</accession>
<feature type="compositionally biased region" description="Basic and acidic residues" evidence="1">
    <location>
        <begin position="88"/>
        <end position="100"/>
    </location>
</feature>
<feature type="compositionally biased region" description="Basic and acidic residues" evidence="1">
    <location>
        <begin position="51"/>
        <end position="71"/>
    </location>
</feature>
<sequence length="100" mass="10769">GNTQCGSGAVCMGRRHIAVCTCPNGRNGDALVNCYESRSVAATTRYYRYKRNGDGTAADKDKDTSTDKEVVPEPDTLPEAPLAVATETKAEPETQTEKKE</sequence>
<dbReference type="OrthoDB" id="4405280at2759"/>
<gene>
    <name evidence="2" type="ORF">g.19544</name>
</gene>
<evidence type="ECO:0000313" key="2">
    <source>
        <dbReference type="EMBL" id="JAT88937.1"/>
    </source>
</evidence>
<name>A0A1E1WPV0_PECGO</name>